<reference evidence="1 2" key="1">
    <citation type="submission" date="2018-07" db="EMBL/GenBank/DDBJ databases">
        <title>Halioglobus sp. genome submission.</title>
        <authorList>
            <person name="Ye M.-Q."/>
            <person name="Du Z.-J."/>
        </authorList>
    </citation>
    <scope>NUCLEOTIDE SEQUENCE [LARGE SCALE GENOMIC DNA]</scope>
    <source>
        <strain evidence="1 2">U0301</strain>
    </source>
</reference>
<dbReference type="AlphaFoldDB" id="A0A3L7DTH3"/>
<proteinExistence type="predicted"/>
<protein>
    <submittedName>
        <fullName evidence="1">Polyhydroxyalkanoic acid synthase</fullName>
    </submittedName>
</protein>
<dbReference type="OrthoDB" id="287584at2"/>
<dbReference type="Proteomes" id="UP000265509">
    <property type="component" value="Unassembled WGS sequence"/>
</dbReference>
<gene>
    <name evidence="1" type="ORF">DWB85_15495</name>
</gene>
<evidence type="ECO:0000313" key="2">
    <source>
        <dbReference type="Proteomes" id="UP000265509"/>
    </source>
</evidence>
<name>A0A3L7DTH3_9GAMM</name>
<dbReference type="NCBIfam" id="TIGR02610">
    <property type="entry name" value="PHA_gran_rgn"/>
    <property type="match status" value="1"/>
</dbReference>
<dbReference type="InterPro" id="IPR013433">
    <property type="entry name" value="PHA_gran_rgn"/>
</dbReference>
<sequence length="91" mass="10091">MAGFRITKPYTMPKEEVRSAAEELAQSLAREHGVRSRWEGDKVKIKGAGVDGVMSFHDGLIDISVKLGLLTSMFEAAIRNEVQSFLDEHVT</sequence>
<organism evidence="1 2">
    <name type="scientific">Seongchinamella sediminis</name>
    <dbReference type="NCBI Taxonomy" id="2283635"/>
    <lineage>
        <taxon>Bacteria</taxon>
        <taxon>Pseudomonadati</taxon>
        <taxon>Pseudomonadota</taxon>
        <taxon>Gammaproteobacteria</taxon>
        <taxon>Cellvibrionales</taxon>
        <taxon>Halieaceae</taxon>
        <taxon>Seongchinamella</taxon>
    </lineage>
</organism>
<keyword evidence="2" id="KW-1185">Reference proteome</keyword>
<evidence type="ECO:0000313" key="1">
    <source>
        <dbReference type="EMBL" id="RLQ20868.1"/>
    </source>
</evidence>
<dbReference type="EMBL" id="QRAN01000019">
    <property type="protein sequence ID" value="RLQ20868.1"/>
    <property type="molecule type" value="Genomic_DNA"/>
</dbReference>
<dbReference type="Pfam" id="PF09650">
    <property type="entry name" value="PHA_gran_rgn"/>
    <property type="match status" value="1"/>
</dbReference>
<comment type="caution">
    <text evidence="1">The sequence shown here is derived from an EMBL/GenBank/DDBJ whole genome shotgun (WGS) entry which is preliminary data.</text>
</comment>
<accession>A0A3L7DTH3</accession>
<dbReference type="RefSeq" id="WP_117956494.1">
    <property type="nucleotide sequence ID" value="NZ_QRAN01000019.1"/>
</dbReference>